<protein>
    <submittedName>
        <fullName evidence="2">Uncharacterized protein</fullName>
    </submittedName>
</protein>
<gene>
    <name evidence="2" type="ORF">DAT39_019314</name>
</gene>
<reference evidence="2" key="1">
    <citation type="submission" date="2020-07" db="EMBL/GenBank/DDBJ databases">
        <title>Clarias magur genome sequencing, assembly and annotation.</title>
        <authorList>
            <person name="Kushwaha B."/>
            <person name="Kumar R."/>
            <person name="Das P."/>
            <person name="Joshi C.G."/>
            <person name="Kumar D."/>
            <person name="Nagpure N.S."/>
            <person name="Pandey M."/>
            <person name="Agarwal S."/>
            <person name="Srivastava S."/>
            <person name="Singh M."/>
            <person name="Sahoo L."/>
            <person name="Jayasankar P."/>
            <person name="Meher P.K."/>
            <person name="Koringa P.G."/>
            <person name="Iquebal M.A."/>
            <person name="Das S.P."/>
            <person name="Bit A."/>
            <person name="Patnaik S."/>
            <person name="Patel N."/>
            <person name="Shah T.M."/>
            <person name="Hinsu A."/>
            <person name="Jena J.K."/>
        </authorList>
    </citation>
    <scope>NUCLEOTIDE SEQUENCE</scope>
    <source>
        <strain evidence="2">CIFAMagur01</strain>
        <tissue evidence="2">Testis</tissue>
    </source>
</reference>
<name>A0A8J4WU08_CLAMG</name>
<proteinExistence type="predicted"/>
<sequence>MSRYYGNRGVPSMTLLSLRTAMELHESQEGNQPYLYPNKTAEKPTEASKASKTNKNSDSAKDTANGSHGVGYGVPVKVPQANAFLASQTPARLNEHLIRCRRCGRANETAACFLHCSIQCFILDAVWQELVCAAFLRSELLLGASLTQF</sequence>
<evidence type="ECO:0000313" key="3">
    <source>
        <dbReference type="Proteomes" id="UP000727407"/>
    </source>
</evidence>
<feature type="region of interest" description="Disordered" evidence="1">
    <location>
        <begin position="26"/>
        <end position="68"/>
    </location>
</feature>
<comment type="caution">
    <text evidence="2">The sequence shown here is derived from an EMBL/GenBank/DDBJ whole genome shotgun (WGS) entry which is preliminary data.</text>
</comment>
<dbReference type="EMBL" id="QNUK01000628">
    <property type="protein sequence ID" value="KAF5890986.1"/>
    <property type="molecule type" value="Genomic_DNA"/>
</dbReference>
<evidence type="ECO:0000313" key="2">
    <source>
        <dbReference type="EMBL" id="KAF5890986.1"/>
    </source>
</evidence>
<dbReference type="Proteomes" id="UP000727407">
    <property type="component" value="Unassembled WGS sequence"/>
</dbReference>
<organism evidence="2 3">
    <name type="scientific">Clarias magur</name>
    <name type="common">Asian catfish</name>
    <name type="synonym">Macropteronotus magur</name>
    <dbReference type="NCBI Taxonomy" id="1594786"/>
    <lineage>
        <taxon>Eukaryota</taxon>
        <taxon>Metazoa</taxon>
        <taxon>Chordata</taxon>
        <taxon>Craniata</taxon>
        <taxon>Vertebrata</taxon>
        <taxon>Euteleostomi</taxon>
        <taxon>Actinopterygii</taxon>
        <taxon>Neopterygii</taxon>
        <taxon>Teleostei</taxon>
        <taxon>Ostariophysi</taxon>
        <taxon>Siluriformes</taxon>
        <taxon>Clariidae</taxon>
        <taxon>Clarias</taxon>
    </lineage>
</organism>
<keyword evidence="3" id="KW-1185">Reference proteome</keyword>
<accession>A0A8J4WU08</accession>
<feature type="compositionally biased region" description="Polar residues" evidence="1">
    <location>
        <begin position="48"/>
        <end position="66"/>
    </location>
</feature>
<evidence type="ECO:0000256" key="1">
    <source>
        <dbReference type="SAM" id="MobiDB-lite"/>
    </source>
</evidence>
<feature type="non-terminal residue" evidence="2">
    <location>
        <position position="1"/>
    </location>
</feature>
<dbReference type="AlphaFoldDB" id="A0A8J4WU08"/>